<reference evidence="1 2" key="1">
    <citation type="submission" date="2014-06" db="EMBL/GenBank/DDBJ databases">
        <authorList>
            <person name="Ju J."/>
            <person name="Zhang J."/>
        </authorList>
    </citation>
    <scope>NUCLEOTIDE SEQUENCE [LARGE SCALE GENOMIC DNA]</scope>
    <source>
        <strain evidence="1">DmL_050</strain>
    </source>
</reference>
<dbReference type="InterPro" id="IPR054496">
    <property type="entry name" value="E217_GP41"/>
</dbReference>
<dbReference type="Pfam" id="PF22759">
    <property type="entry name" value="E217_GP41"/>
    <property type="match status" value="1"/>
</dbReference>
<organism evidence="1 2">
    <name type="scientific">Acetobacter senegalensis</name>
    <dbReference type="NCBI Taxonomy" id="446692"/>
    <lineage>
        <taxon>Bacteria</taxon>
        <taxon>Pseudomonadati</taxon>
        <taxon>Pseudomonadota</taxon>
        <taxon>Alphaproteobacteria</taxon>
        <taxon>Acetobacterales</taxon>
        <taxon>Acetobacteraceae</taxon>
        <taxon>Acetobacter</taxon>
    </lineage>
</organism>
<dbReference type="Proteomes" id="UP000195072">
    <property type="component" value="Unassembled WGS sequence"/>
</dbReference>
<sequence length="317" mass="33703">MSGSLTKKKIDVIFDINQGGFGQNTETITLKDHRVGCQILSTGYETGMMCALRIEGMKLSTMNRLSVAQTSIVGVSPNTVTVMAGDADGMPTIFTGGITEAFVDYASAPNVAFQVSALSTSIPAAMPIKPTSFAASASVADIMKTIADKIGFRFLNHGVDAVLSGGPYYPGTATQQIDACARAAGIDYHMGNKTLSIWPQVVSANSSAAITVSSSTGMIGYPNYSQGGVLVQTLFNPDINFRDTIQLQSDYSPAAWVNNNGQLRSLGKTASIYPPSNGLWVVQKIEHDLQTELPDGPWFTMLEAQRPELAGKLAFGR</sequence>
<dbReference type="RefSeq" id="WP_086898817.1">
    <property type="nucleotide sequence ID" value="NZ_JOOZ01000166.1"/>
</dbReference>
<dbReference type="EMBL" id="JOOZ01000166">
    <property type="protein sequence ID" value="OUL64555.1"/>
    <property type="molecule type" value="Genomic_DNA"/>
</dbReference>
<dbReference type="AlphaFoldDB" id="A0A252EDN2"/>
<evidence type="ECO:0000313" key="1">
    <source>
        <dbReference type="EMBL" id="OUL64555.1"/>
    </source>
</evidence>
<comment type="caution">
    <text evidence="1">The sequence shown here is derived from an EMBL/GenBank/DDBJ whole genome shotgun (WGS) entry which is preliminary data.</text>
</comment>
<evidence type="ECO:0000313" key="2">
    <source>
        <dbReference type="Proteomes" id="UP000195072"/>
    </source>
</evidence>
<accession>A0A252EDN2</accession>
<gene>
    <name evidence="1" type="ORF">HK16_04350</name>
</gene>
<evidence type="ECO:0008006" key="3">
    <source>
        <dbReference type="Google" id="ProtNLM"/>
    </source>
</evidence>
<proteinExistence type="predicted"/>
<name>A0A252EDN2_9PROT</name>
<protein>
    <recommendedName>
        <fullName evidence="3">Burkholderia phage Bcep781 gp38</fullName>
    </recommendedName>
</protein>